<sequence>MAQFYLGDVVKMRKKHPCGGDEWEVLRTGMDFRIKCLKCGRQVWLDRPSFEKGVKKVLKRGPDAPTETPE</sequence>
<organism evidence="1 2">
    <name type="scientific">Thermanaerosceptrum fracticalcis</name>
    <dbReference type="NCBI Taxonomy" id="1712410"/>
    <lineage>
        <taxon>Bacteria</taxon>
        <taxon>Bacillati</taxon>
        <taxon>Bacillota</taxon>
        <taxon>Clostridia</taxon>
        <taxon>Eubacteriales</taxon>
        <taxon>Peptococcaceae</taxon>
        <taxon>Thermanaerosceptrum</taxon>
    </lineage>
</organism>
<dbReference type="PIRSF" id="PIRSF037263">
    <property type="entry name" value="DUF951_bac"/>
    <property type="match status" value="1"/>
</dbReference>
<proteinExistence type="predicted"/>
<name>A0A7G6E4Y9_THEFR</name>
<dbReference type="PANTHER" id="PTHR38455">
    <property type="entry name" value="HYPOTHETICAL CYTOSOLIC PROTEIN"/>
    <property type="match status" value="1"/>
</dbReference>
<dbReference type="EMBL" id="CP045798">
    <property type="protein sequence ID" value="QNB47143.1"/>
    <property type="molecule type" value="Genomic_DNA"/>
</dbReference>
<evidence type="ECO:0000313" key="2">
    <source>
        <dbReference type="Proteomes" id="UP000515847"/>
    </source>
</evidence>
<dbReference type="PANTHER" id="PTHR38455:SF1">
    <property type="entry name" value="DUF951 DOMAIN-CONTAINING PROTEIN"/>
    <property type="match status" value="1"/>
</dbReference>
<dbReference type="Pfam" id="PF06107">
    <property type="entry name" value="DUF951"/>
    <property type="match status" value="1"/>
</dbReference>
<dbReference type="RefSeq" id="WP_034422662.1">
    <property type="nucleotide sequence ID" value="NZ_CP045798.1"/>
</dbReference>
<dbReference type="InterPro" id="IPR009296">
    <property type="entry name" value="DUF951"/>
</dbReference>
<dbReference type="Proteomes" id="UP000515847">
    <property type="component" value="Chromosome"/>
</dbReference>
<protein>
    <submittedName>
        <fullName evidence="1">DUF951 family protein</fullName>
    </submittedName>
</protein>
<accession>A0A7G6E4Y9</accession>
<gene>
    <name evidence="1" type="ORF">BR63_13010</name>
</gene>
<keyword evidence="2" id="KW-1185">Reference proteome</keyword>
<evidence type="ECO:0000313" key="1">
    <source>
        <dbReference type="EMBL" id="QNB47143.1"/>
    </source>
</evidence>
<reference evidence="1 2" key="1">
    <citation type="journal article" date="2019" name="Front. Microbiol.">
        <title>Thermoanaerosceptrum fracticalcis gen. nov. sp. nov., a Novel Fumarate-Fermenting Microorganism From a Deep Fractured Carbonate Aquifer of the US Great Basin.</title>
        <authorList>
            <person name="Hamilton-Brehm S.D."/>
            <person name="Stewart L.E."/>
            <person name="Zavarin M."/>
            <person name="Caldwell M."/>
            <person name="Lawson P.A."/>
            <person name="Onstott T.C."/>
            <person name="Grzymski J."/>
            <person name="Neveux I."/>
            <person name="Lollar B.S."/>
            <person name="Russell C.E."/>
            <person name="Moser D.P."/>
        </authorList>
    </citation>
    <scope>NUCLEOTIDE SEQUENCE [LARGE SCALE GENOMIC DNA]</scope>
    <source>
        <strain evidence="1 2">DRI-13</strain>
    </source>
</reference>
<dbReference type="OrthoDB" id="9802710at2"/>
<dbReference type="KEGG" id="tfr:BR63_13010"/>
<dbReference type="AlphaFoldDB" id="A0A7G6E4Y9"/>